<reference evidence="1 2" key="1">
    <citation type="submission" date="2016-04" db="EMBL/GenBank/DDBJ databases">
        <authorList>
            <person name="Evans L.H."/>
            <person name="Alamgir A."/>
            <person name="Owens N."/>
            <person name="Weber N.D."/>
            <person name="Virtaneva K."/>
            <person name="Barbian K."/>
            <person name="Babar A."/>
            <person name="Rosenke K."/>
        </authorList>
    </citation>
    <scope>NUCLEOTIDE SEQUENCE [LARGE SCALE GENOMIC DNA]</scope>
    <source>
        <strain evidence="1 2">JL2886</strain>
    </source>
</reference>
<dbReference type="Proteomes" id="UP000092565">
    <property type="component" value="Chromosome"/>
</dbReference>
<dbReference type="AlphaFoldDB" id="A0A1B0ZS63"/>
<dbReference type="EMBL" id="CP015124">
    <property type="protein sequence ID" value="ANP36992.1"/>
    <property type="molecule type" value="Genomic_DNA"/>
</dbReference>
<sequence>MPDIFIIASIVGSVGLRRNRQESNGHFVRRDDQHDFLT</sequence>
<organism evidence="1 2">
    <name type="scientific">Phaeobacter gallaeciensis</name>
    <dbReference type="NCBI Taxonomy" id="60890"/>
    <lineage>
        <taxon>Bacteria</taxon>
        <taxon>Pseudomonadati</taxon>
        <taxon>Pseudomonadota</taxon>
        <taxon>Alphaproteobacteria</taxon>
        <taxon>Rhodobacterales</taxon>
        <taxon>Roseobacteraceae</taxon>
        <taxon>Phaeobacter</taxon>
    </lineage>
</organism>
<accession>A0A1B0ZS63</accession>
<proteinExistence type="predicted"/>
<evidence type="ECO:0000313" key="2">
    <source>
        <dbReference type="Proteomes" id="UP000092565"/>
    </source>
</evidence>
<name>A0A1B0ZS63_9RHOB</name>
<gene>
    <name evidence="1" type="ORF">JL2886_02098</name>
</gene>
<keyword evidence="2" id="KW-1185">Reference proteome</keyword>
<protein>
    <submittedName>
        <fullName evidence="1">Uncharacterized protein</fullName>
    </submittedName>
</protein>
<evidence type="ECO:0000313" key="1">
    <source>
        <dbReference type="EMBL" id="ANP36992.1"/>
    </source>
</evidence>